<dbReference type="Proteomes" id="UP000255355">
    <property type="component" value="Unassembled WGS sequence"/>
</dbReference>
<protein>
    <submittedName>
        <fullName evidence="2">Tryptophan 2,3-dioxygenase</fullName>
    </submittedName>
</protein>
<dbReference type="GO" id="GO:0019441">
    <property type="term" value="P:L-tryptophan catabolic process to kynurenine"/>
    <property type="evidence" value="ECO:0007669"/>
    <property type="project" value="InterPro"/>
</dbReference>
<dbReference type="AlphaFoldDB" id="A0A370HF61"/>
<comment type="caution">
    <text evidence="2">The sequence shown here is derived from an EMBL/GenBank/DDBJ whole genome shotgun (WGS) entry which is preliminary data.</text>
</comment>
<dbReference type="EMBL" id="QQAZ01000001">
    <property type="protein sequence ID" value="RDI55340.1"/>
    <property type="molecule type" value="Genomic_DNA"/>
</dbReference>
<keyword evidence="2" id="KW-0560">Oxidoreductase</keyword>
<evidence type="ECO:0000313" key="2">
    <source>
        <dbReference type="EMBL" id="RDI55340.1"/>
    </source>
</evidence>
<dbReference type="GO" id="GO:0004833">
    <property type="term" value="F:L-tryptophan 2,3-dioxygenase activity"/>
    <property type="evidence" value="ECO:0007669"/>
    <property type="project" value="InterPro"/>
</dbReference>
<dbReference type="GO" id="GO:0020037">
    <property type="term" value="F:heme binding"/>
    <property type="evidence" value="ECO:0007669"/>
    <property type="project" value="InterPro"/>
</dbReference>
<reference evidence="2 3" key="1">
    <citation type="submission" date="2018-07" db="EMBL/GenBank/DDBJ databases">
        <title>Genomic Encyclopedia of Type Strains, Phase IV (KMG-IV): sequencing the most valuable type-strain genomes for metagenomic binning, comparative biology and taxonomic classification.</title>
        <authorList>
            <person name="Goeker M."/>
        </authorList>
    </citation>
    <scope>NUCLEOTIDE SEQUENCE [LARGE SCALE GENOMIC DNA]</scope>
    <source>
        <strain evidence="2 3">DSM 44952</strain>
    </source>
</reference>
<dbReference type="PANTHER" id="PTHR10138">
    <property type="entry name" value="TRYPTOPHAN 2,3-DIOXYGENASE"/>
    <property type="match status" value="1"/>
</dbReference>
<organism evidence="2 3">
    <name type="scientific">Nocardia mexicana</name>
    <dbReference type="NCBI Taxonomy" id="279262"/>
    <lineage>
        <taxon>Bacteria</taxon>
        <taxon>Bacillati</taxon>
        <taxon>Actinomycetota</taxon>
        <taxon>Actinomycetes</taxon>
        <taxon>Mycobacteriales</taxon>
        <taxon>Nocardiaceae</taxon>
        <taxon>Nocardia</taxon>
    </lineage>
</organism>
<evidence type="ECO:0000313" key="3">
    <source>
        <dbReference type="Proteomes" id="UP000255355"/>
    </source>
</evidence>
<keyword evidence="3" id="KW-1185">Reference proteome</keyword>
<gene>
    <name evidence="2" type="ORF">DFR68_101173</name>
</gene>
<accession>A0A370HF61</accession>
<sequence>MNALTYSDYLDLGTLLSAQNPRTPPESDRSLVLAEHFFIVTHQSCELWFKQLIIDLDAAAEALAMANDPVAAESCTEYLDRSAEILRILSEQIRVLEKLPGRHFAAFRRYLGTASGVQSRQYREIGRLLGNDRRQGRLYEEFAAAVSRAGTSITEVCRSGPAVGVFHRITESLLDIGNRYWQWKIGHVALVSKMLGDRSGSAGTAGADFLLGRITMPFPELRRLRSEAYADLDEARRPQPTDLPLSGEREVRLGGDVGGRRGP</sequence>
<feature type="region of interest" description="Disordered" evidence="1">
    <location>
        <begin position="232"/>
        <end position="263"/>
    </location>
</feature>
<keyword evidence="2" id="KW-0223">Dioxygenase</keyword>
<dbReference type="Gene3D" id="1.20.58.480">
    <property type="match status" value="1"/>
</dbReference>
<dbReference type="SUPFAM" id="SSF140959">
    <property type="entry name" value="Indolic compounds 2,3-dioxygenase-like"/>
    <property type="match status" value="1"/>
</dbReference>
<dbReference type="InterPro" id="IPR004981">
    <property type="entry name" value="Trp_2_3_dOase"/>
</dbReference>
<dbReference type="Pfam" id="PF03301">
    <property type="entry name" value="Trp_dioxygenase"/>
    <property type="match status" value="2"/>
</dbReference>
<dbReference type="STRING" id="1210089.GCA_001613165_02188"/>
<dbReference type="GO" id="GO:0046872">
    <property type="term" value="F:metal ion binding"/>
    <property type="evidence" value="ECO:0007669"/>
    <property type="project" value="InterPro"/>
</dbReference>
<dbReference type="PANTHER" id="PTHR10138:SF0">
    <property type="entry name" value="TRYPTOPHAN 2,3-DIOXYGENASE"/>
    <property type="match status" value="1"/>
</dbReference>
<name>A0A370HF61_9NOCA</name>
<dbReference type="GO" id="GO:0019442">
    <property type="term" value="P:L-tryptophan catabolic process to acetyl-CoA"/>
    <property type="evidence" value="ECO:0007669"/>
    <property type="project" value="TreeGrafter"/>
</dbReference>
<evidence type="ECO:0000256" key="1">
    <source>
        <dbReference type="SAM" id="MobiDB-lite"/>
    </source>
</evidence>
<dbReference type="InterPro" id="IPR037217">
    <property type="entry name" value="Trp/Indoleamine_2_3_dOase-like"/>
</dbReference>
<proteinExistence type="predicted"/>